<evidence type="ECO:0000256" key="1">
    <source>
        <dbReference type="ARBA" id="ARBA00023015"/>
    </source>
</evidence>
<evidence type="ECO:0000259" key="4">
    <source>
        <dbReference type="Pfam" id="PF13404"/>
    </source>
</evidence>
<dbReference type="Proteomes" id="UP001226577">
    <property type="component" value="Unassembled WGS sequence"/>
</dbReference>
<dbReference type="SMART" id="SM00344">
    <property type="entry name" value="HTH_ASNC"/>
    <property type="match status" value="2"/>
</dbReference>
<dbReference type="InterPro" id="IPR019885">
    <property type="entry name" value="Tscrpt_reg_HTH_AsnC-type_CS"/>
</dbReference>
<keyword evidence="3" id="KW-0804">Transcription</keyword>
<dbReference type="Gene3D" id="3.30.70.920">
    <property type="match status" value="1"/>
</dbReference>
<feature type="domain" description="HTH asnC-type" evidence="4">
    <location>
        <begin position="177"/>
        <end position="213"/>
    </location>
</feature>
<gene>
    <name evidence="5" type="ORF">J2X98_002241</name>
</gene>
<evidence type="ECO:0000256" key="3">
    <source>
        <dbReference type="ARBA" id="ARBA00023163"/>
    </source>
</evidence>
<evidence type="ECO:0000313" key="5">
    <source>
        <dbReference type="EMBL" id="MDP9888648.1"/>
    </source>
</evidence>
<dbReference type="PROSITE" id="PS00519">
    <property type="entry name" value="HTH_ASNC_1"/>
    <property type="match status" value="1"/>
</dbReference>
<dbReference type="Pfam" id="PF13404">
    <property type="entry name" value="HTH_AsnC-type"/>
    <property type="match status" value="2"/>
</dbReference>
<reference evidence="5 6" key="1">
    <citation type="submission" date="2023-07" db="EMBL/GenBank/DDBJ databases">
        <title>Sorghum-associated microbial communities from plants grown in Nebraska, USA.</title>
        <authorList>
            <person name="Schachtman D."/>
        </authorList>
    </citation>
    <scope>NUCLEOTIDE SEQUENCE [LARGE SCALE GENOMIC DNA]</scope>
    <source>
        <strain evidence="5 6">CC222</strain>
    </source>
</reference>
<accession>A0ABT9RTS4</accession>
<keyword evidence="1" id="KW-0805">Transcription regulation</keyword>
<organism evidence="5 6">
    <name type="scientific">Pseudarthrobacter enclensis</name>
    <dbReference type="NCBI Taxonomy" id="993070"/>
    <lineage>
        <taxon>Bacteria</taxon>
        <taxon>Bacillati</taxon>
        <taxon>Actinomycetota</taxon>
        <taxon>Actinomycetes</taxon>
        <taxon>Micrococcales</taxon>
        <taxon>Micrococcaceae</taxon>
        <taxon>Pseudarthrobacter</taxon>
    </lineage>
</organism>
<dbReference type="InterPro" id="IPR036388">
    <property type="entry name" value="WH-like_DNA-bd_sf"/>
</dbReference>
<protein>
    <submittedName>
        <fullName evidence="5">DNA-binding Lrp family transcriptional regulator</fullName>
    </submittedName>
</protein>
<name>A0ABT9RTS4_9MICC</name>
<keyword evidence="6" id="KW-1185">Reference proteome</keyword>
<dbReference type="SUPFAM" id="SSF46785">
    <property type="entry name" value="Winged helix' DNA-binding domain"/>
    <property type="match status" value="2"/>
</dbReference>
<dbReference type="Gene3D" id="1.10.10.10">
    <property type="entry name" value="Winged helix-like DNA-binding domain superfamily/Winged helix DNA-binding domain"/>
    <property type="match status" value="2"/>
</dbReference>
<keyword evidence="2 5" id="KW-0238">DNA-binding</keyword>
<feature type="domain" description="HTH asnC-type" evidence="4">
    <location>
        <begin position="8"/>
        <end position="47"/>
    </location>
</feature>
<dbReference type="InterPro" id="IPR011008">
    <property type="entry name" value="Dimeric_a/b-barrel"/>
</dbReference>
<dbReference type="PRINTS" id="PR00033">
    <property type="entry name" value="HTHASNC"/>
</dbReference>
<dbReference type="InterPro" id="IPR036390">
    <property type="entry name" value="WH_DNA-bd_sf"/>
</dbReference>
<dbReference type="PANTHER" id="PTHR30154">
    <property type="entry name" value="LEUCINE-RESPONSIVE REGULATORY PROTEIN"/>
    <property type="match status" value="1"/>
</dbReference>
<dbReference type="GO" id="GO:0003677">
    <property type="term" value="F:DNA binding"/>
    <property type="evidence" value="ECO:0007669"/>
    <property type="project" value="UniProtKB-KW"/>
</dbReference>
<dbReference type="PANTHER" id="PTHR30154:SF34">
    <property type="entry name" value="TRANSCRIPTIONAL REGULATOR AZLB"/>
    <property type="match status" value="1"/>
</dbReference>
<evidence type="ECO:0000256" key="2">
    <source>
        <dbReference type="ARBA" id="ARBA00023125"/>
    </source>
</evidence>
<evidence type="ECO:0000313" key="6">
    <source>
        <dbReference type="Proteomes" id="UP001226577"/>
    </source>
</evidence>
<comment type="caution">
    <text evidence="5">The sequence shown here is derived from an EMBL/GenBank/DDBJ whole genome shotgun (WGS) entry which is preliminary data.</text>
</comment>
<dbReference type="SUPFAM" id="SSF54909">
    <property type="entry name" value="Dimeric alpha+beta barrel"/>
    <property type="match status" value="2"/>
</dbReference>
<proteinExistence type="predicted"/>
<dbReference type="InterPro" id="IPR000485">
    <property type="entry name" value="AsnC-type_HTH_dom"/>
</dbReference>
<dbReference type="EMBL" id="JAUSRE010000010">
    <property type="protein sequence ID" value="MDP9888648.1"/>
    <property type="molecule type" value="Genomic_DNA"/>
</dbReference>
<dbReference type="RefSeq" id="WP_307307913.1">
    <property type="nucleotide sequence ID" value="NZ_JAUSRE010000010.1"/>
</dbReference>
<sequence>MTKWKRPDELDLELVDALQLNARAPWQDLAGALDVSPMTLARRWDRLTGEGLAWSSISVAAGASQGAVLELDCAHGSALEIAQLLAQKPNVITVALTSGDFGIYALMLTTDLSRLSAALDQTIPMDPRILRSRVNVFGSILGGVTWREGIMSRQRTEQVRPKAGSSASRESLLSIQDRPLFLELAGDARMSYVALAENLGTSAYAVKRRVNRLIRAGEINFRCDIARPLFGYPTAAFLKLTVPDSNTRRFGTLAGAWKETRFCAEVTSAANMILIVSVRSLEHLHNVLQRIYAADSAIEVADRRYVLNQVKVYGRLLHPDGRPAGHVPVDPWLDGS</sequence>
<dbReference type="InterPro" id="IPR019888">
    <property type="entry name" value="Tscrpt_reg_AsnC-like"/>
</dbReference>